<protein>
    <recommendedName>
        <fullName evidence="4">LTXXQ motif family protein</fullName>
    </recommendedName>
</protein>
<dbReference type="Gene3D" id="1.20.120.1490">
    <property type="match status" value="1"/>
</dbReference>
<evidence type="ECO:0000313" key="2">
    <source>
        <dbReference type="EMBL" id="SDY76562.1"/>
    </source>
</evidence>
<evidence type="ECO:0000256" key="1">
    <source>
        <dbReference type="SAM" id="SignalP"/>
    </source>
</evidence>
<dbReference type="AlphaFoldDB" id="A0A1H3MIN2"/>
<reference evidence="2 3" key="1">
    <citation type="submission" date="2016-10" db="EMBL/GenBank/DDBJ databases">
        <authorList>
            <person name="de Groot N.N."/>
        </authorList>
    </citation>
    <scope>NUCLEOTIDE SEQUENCE [LARGE SCALE GENOMIC DNA]</scope>
    <source>
        <strain evidence="2 3">Nm1</strain>
    </source>
</reference>
<proteinExistence type="predicted"/>
<gene>
    <name evidence="2" type="ORF">SAMN05421881_10614</name>
</gene>
<feature type="chain" id="PRO_5011759554" description="LTXXQ motif family protein" evidence="1">
    <location>
        <begin position="23"/>
        <end position="114"/>
    </location>
</feature>
<dbReference type="Proteomes" id="UP000198640">
    <property type="component" value="Unassembled WGS sequence"/>
</dbReference>
<keyword evidence="1" id="KW-0732">Signal</keyword>
<keyword evidence="3" id="KW-1185">Reference proteome</keyword>
<evidence type="ECO:0000313" key="3">
    <source>
        <dbReference type="Proteomes" id="UP000198640"/>
    </source>
</evidence>
<sequence length="114" mass="13656">MNAKMFGIVFALVLPLSSVAYASEKGDHQQYRAKKMERLEKELSLTEDQKTQMEALFKQQKQKFKAIREETQSELQTILTPEQFSKLEEMKQRRYEKWREKHQARKQEKVESSE</sequence>
<dbReference type="STRING" id="44576.SAMN05421881_10614"/>
<organism evidence="2 3">
    <name type="scientific">Nitrosomonas halophila</name>
    <dbReference type="NCBI Taxonomy" id="44576"/>
    <lineage>
        <taxon>Bacteria</taxon>
        <taxon>Pseudomonadati</taxon>
        <taxon>Pseudomonadota</taxon>
        <taxon>Betaproteobacteria</taxon>
        <taxon>Nitrosomonadales</taxon>
        <taxon>Nitrosomonadaceae</taxon>
        <taxon>Nitrosomonas</taxon>
    </lineage>
</organism>
<dbReference type="RefSeq" id="WP_090415365.1">
    <property type="nucleotide sequence ID" value="NZ_FNOY01000061.1"/>
</dbReference>
<dbReference type="EMBL" id="FNOY01000061">
    <property type="protein sequence ID" value="SDY76562.1"/>
    <property type="molecule type" value="Genomic_DNA"/>
</dbReference>
<accession>A0A1H3MIN2</accession>
<feature type="signal peptide" evidence="1">
    <location>
        <begin position="1"/>
        <end position="22"/>
    </location>
</feature>
<evidence type="ECO:0008006" key="4">
    <source>
        <dbReference type="Google" id="ProtNLM"/>
    </source>
</evidence>
<name>A0A1H3MIN2_9PROT</name>
<dbReference type="OrthoDB" id="8550101at2"/>